<dbReference type="RefSeq" id="WP_029095659.1">
    <property type="nucleotide sequence ID" value="NZ_CAADJA010000002.1"/>
</dbReference>
<dbReference type="Proteomes" id="UP000224974">
    <property type="component" value="Unassembled WGS sequence"/>
</dbReference>
<reference evidence="2 4" key="3">
    <citation type="submission" date="2019-03" db="EMBL/GenBank/DDBJ databases">
        <authorList>
            <consortium name="Pathogen Informatics"/>
        </authorList>
    </citation>
    <scope>NUCLEOTIDE SEQUENCE [LARGE SCALE GENOMIC DNA]</scope>
    <source>
        <strain evidence="2 4">NCTC12282</strain>
    </source>
</reference>
<dbReference type="PANTHER" id="PTHR34472:SF1">
    <property type="entry name" value="SULFUR CARRIER PROTEIN THIS"/>
    <property type="match status" value="1"/>
</dbReference>
<dbReference type="InterPro" id="IPR012675">
    <property type="entry name" value="Beta-grasp_dom_sf"/>
</dbReference>
<dbReference type="Pfam" id="PF02597">
    <property type="entry name" value="ThiS"/>
    <property type="match status" value="1"/>
</dbReference>
<dbReference type="NCBIfam" id="TIGR01683">
    <property type="entry name" value="thiS"/>
    <property type="match status" value="1"/>
</dbReference>
<proteinExistence type="predicted"/>
<dbReference type="Proteomes" id="UP000373449">
    <property type="component" value="Unassembled WGS sequence"/>
</dbReference>
<sequence>MQIMVNDSPFEAETGLTIQQLIHLLNQSPLGMAVAVNQVIQPRAEWQSYLLQDGDNILLFQAIAGG</sequence>
<dbReference type="Gene3D" id="3.10.20.30">
    <property type="match status" value="1"/>
</dbReference>
<dbReference type="EMBL" id="CAADJA010000002">
    <property type="protein sequence ID" value="VFS46754.1"/>
    <property type="molecule type" value="Genomic_DNA"/>
</dbReference>
<dbReference type="SUPFAM" id="SSF54285">
    <property type="entry name" value="MoaD/ThiS"/>
    <property type="match status" value="1"/>
</dbReference>
<keyword evidence="3" id="KW-1185">Reference proteome</keyword>
<dbReference type="OrthoDB" id="6388078at2"/>
<dbReference type="InterPro" id="IPR010035">
    <property type="entry name" value="Thi_S"/>
</dbReference>
<evidence type="ECO:0000313" key="4">
    <source>
        <dbReference type="Proteomes" id="UP000373449"/>
    </source>
</evidence>
<organism evidence="1 3">
    <name type="scientific">Budvicia aquatica</name>
    <dbReference type="NCBI Taxonomy" id="82979"/>
    <lineage>
        <taxon>Bacteria</taxon>
        <taxon>Pseudomonadati</taxon>
        <taxon>Pseudomonadota</taxon>
        <taxon>Gammaproteobacteria</taxon>
        <taxon>Enterobacterales</taxon>
        <taxon>Budviciaceae</taxon>
        <taxon>Budvicia</taxon>
    </lineage>
</organism>
<dbReference type="InterPro" id="IPR016155">
    <property type="entry name" value="Mopterin_synth/thiamin_S_b"/>
</dbReference>
<reference evidence="1" key="1">
    <citation type="submission" date="2017-09" db="EMBL/GenBank/DDBJ databases">
        <title>FDA dAtabase for Regulatory Grade micrObial Sequences (FDA-ARGOS): Supporting development and validation of Infectious Disease Dx tests.</title>
        <authorList>
            <person name="Minogue T."/>
            <person name="Wolcott M."/>
            <person name="Wasieloski L."/>
            <person name="Aguilar W."/>
            <person name="Moore D."/>
            <person name="Tallon L.J."/>
            <person name="Sadzewicz L."/>
            <person name="Ott S."/>
            <person name="Zhao X."/>
            <person name="Nagaraj S."/>
            <person name="Vavikolanu K."/>
            <person name="Aluvathingal J."/>
            <person name="Nadendla S."/>
            <person name="Sichtig H."/>
        </authorList>
    </citation>
    <scope>NUCLEOTIDE SEQUENCE</scope>
    <source>
        <strain evidence="1">FDAARGOS_387</strain>
    </source>
</reference>
<dbReference type="PANTHER" id="PTHR34472">
    <property type="entry name" value="SULFUR CARRIER PROTEIN THIS"/>
    <property type="match status" value="1"/>
</dbReference>
<accession>A0A2C6DK51</accession>
<reference evidence="3" key="2">
    <citation type="submission" date="2017-09" db="EMBL/GenBank/DDBJ databases">
        <title>FDA dAtabase for Regulatory Grade micrObial Sequences (FDA-ARGOS): Supporting development and validation of Infectious Disease Dx tests.</title>
        <authorList>
            <person name="Minogue T."/>
            <person name="Wolcott M."/>
            <person name="Wasieloski L."/>
            <person name="Aguilar W."/>
            <person name="Moore D."/>
            <person name="Tallon L."/>
            <person name="Sadzewicz L."/>
            <person name="Ott S."/>
            <person name="Zhao X."/>
            <person name="Nagaraj S."/>
            <person name="Vavikolanu K."/>
            <person name="Aluvathingal J."/>
            <person name="Nadendla S."/>
            <person name="Sichtig H."/>
        </authorList>
    </citation>
    <scope>NUCLEOTIDE SEQUENCE [LARGE SCALE GENOMIC DNA]</scope>
    <source>
        <strain evidence="3">FDAARGOS_387</strain>
    </source>
</reference>
<protein>
    <submittedName>
        <fullName evidence="1">Sulfur carrier protein ThiS</fullName>
    </submittedName>
    <submittedName>
        <fullName evidence="2">Thiamine biosynthesis protein ThiS</fullName>
    </submittedName>
</protein>
<dbReference type="STRING" id="1111728.GCA_000427805_03588"/>
<dbReference type="CDD" id="cd00565">
    <property type="entry name" value="Ubl_ThiS"/>
    <property type="match status" value="1"/>
</dbReference>
<dbReference type="EMBL" id="PDDX01000001">
    <property type="protein sequence ID" value="PHI28712.1"/>
    <property type="molecule type" value="Genomic_DNA"/>
</dbReference>
<evidence type="ECO:0000313" key="2">
    <source>
        <dbReference type="EMBL" id="VFS46754.1"/>
    </source>
</evidence>
<dbReference type="InterPro" id="IPR003749">
    <property type="entry name" value="ThiS/MoaD-like"/>
</dbReference>
<gene>
    <name evidence="2" type="primary">thiS</name>
    <name evidence="1" type="ORF">CRN84_04955</name>
    <name evidence="2" type="ORF">NCTC12282_01678</name>
</gene>
<evidence type="ECO:0000313" key="1">
    <source>
        <dbReference type="EMBL" id="PHI28712.1"/>
    </source>
</evidence>
<dbReference type="AlphaFoldDB" id="A0A2C6DK51"/>
<name>A0A2C6DK51_9GAMM</name>
<evidence type="ECO:0000313" key="3">
    <source>
        <dbReference type="Proteomes" id="UP000224974"/>
    </source>
</evidence>